<dbReference type="PATRIC" id="fig|1136941.3.peg.3467"/>
<dbReference type="KEGG" id="goq:ACH46_16965"/>
<feature type="transmembrane region" description="Helical" evidence="1">
    <location>
        <begin position="58"/>
        <end position="76"/>
    </location>
</feature>
<keyword evidence="1" id="KW-0472">Membrane</keyword>
<reference evidence="3" key="1">
    <citation type="submission" date="2015-06" db="EMBL/GenBank/DDBJ databases">
        <title>Complete genome sequence and metabolic analysis of phthalate degradation pathway in Gordonia sp. QH-11.</title>
        <authorList>
            <person name="Jin D."/>
            <person name="Kong X."/>
            <person name="Bai Z."/>
        </authorList>
    </citation>
    <scope>NUCLEOTIDE SEQUENCE [LARGE SCALE GENOMIC DNA]</scope>
    <source>
        <strain evidence="3">QH-11</strain>
    </source>
</reference>
<dbReference type="Proteomes" id="UP000063789">
    <property type="component" value="Chromosome"/>
</dbReference>
<keyword evidence="1" id="KW-0812">Transmembrane</keyword>
<dbReference type="Pfam" id="PF14012">
    <property type="entry name" value="DUF4229"/>
    <property type="match status" value="1"/>
</dbReference>
<protein>
    <submittedName>
        <fullName evidence="2">Membrane protein</fullName>
    </submittedName>
</protein>
<dbReference type="InterPro" id="IPR025323">
    <property type="entry name" value="DUF4229"/>
</dbReference>
<accession>A0A0N9MS25</accession>
<feature type="transmembrane region" description="Helical" evidence="1">
    <location>
        <begin position="21"/>
        <end position="46"/>
    </location>
</feature>
<dbReference type="EMBL" id="CP011853">
    <property type="protein sequence ID" value="ALG85866.1"/>
    <property type="molecule type" value="Genomic_DNA"/>
</dbReference>
<keyword evidence="3" id="KW-1185">Reference proteome</keyword>
<evidence type="ECO:0000313" key="2">
    <source>
        <dbReference type="EMBL" id="ALG85866.1"/>
    </source>
</evidence>
<keyword evidence="1" id="KW-1133">Transmembrane helix</keyword>
<dbReference type="AlphaFoldDB" id="A0A0N9MS25"/>
<organism evidence="2 3">
    <name type="scientific">Gordonia phthalatica</name>
    <dbReference type="NCBI Taxonomy" id="1136941"/>
    <lineage>
        <taxon>Bacteria</taxon>
        <taxon>Bacillati</taxon>
        <taxon>Actinomycetota</taxon>
        <taxon>Actinomycetes</taxon>
        <taxon>Mycobacteriales</taxon>
        <taxon>Gordoniaceae</taxon>
        <taxon>Gordonia</taxon>
    </lineage>
</organism>
<proteinExistence type="predicted"/>
<evidence type="ECO:0000313" key="3">
    <source>
        <dbReference type="Proteomes" id="UP000063789"/>
    </source>
</evidence>
<dbReference type="RefSeq" id="WP_062393963.1">
    <property type="nucleotide sequence ID" value="NZ_CP011853.1"/>
</dbReference>
<dbReference type="STRING" id="1136941.ACH46_16965"/>
<reference evidence="2 3" key="2">
    <citation type="journal article" date="2017" name="Int. J. Syst. Evol. Microbiol.">
        <title>Gordonia phthalatica sp. nov., a di-n-butyl phthalate-degrading bacterium isolated from activated sludge.</title>
        <authorList>
            <person name="Jin D."/>
            <person name="Kong X."/>
            <person name="Jia M."/>
            <person name="Yu X."/>
            <person name="Wang X."/>
            <person name="Zhuang X."/>
            <person name="Deng Y."/>
            <person name="Bai Z."/>
        </authorList>
    </citation>
    <scope>NUCLEOTIDE SEQUENCE [LARGE SCALE GENOMIC DNA]</scope>
    <source>
        <strain evidence="2 3">QH-11</strain>
    </source>
</reference>
<gene>
    <name evidence="2" type="ORF">ACH46_16965</name>
</gene>
<sequence length="109" mass="11597">MTVEQPDAQQSADHAPATMGSLILAVVIYSVARIGLVVVLALAVYFGGQAFGVTVPPLVAAVFGVLIALPLSLVIFKSLRLRVNDQIAQIDAKRSAQRDDLQARLRGED</sequence>
<evidence type="ECO:0000256" key="1">
    <source>
        <dbReference type="SAM" id="Phobius"/>
    </source>
</evidence>
<name>A0A0N9MS25_9ACTN</name>